<dbReference type="AlphaFoldDB" id="A0A381XYQ3"/>
<dbReference type="Gene3D" id="1.10.439.10">
    <property type="entry name" value="Penicillin Amidohydrolase, domain 1"/>
    <property type="match status" value="1"/>
</dbReference>
<keyword evidence="3" id="KW-0865">Zymogen</keyword>
<accession>A0A381XYQ3</accession>
<dbReference type="GO" id="GO:0016811">
    <property type="term" value="F:hydrolase activity, acting on carbon-nitrogen (but not peptide) bonds, in linear amides"/>
    <property type="evidence" value="ECO:0007669"/>
    <property type="project" value="InterPro"/>
</dbReference>
<dbReference type="PANTHER" id="PTHR34218:SF5">
    <property type="entry name" value="PENICILLIN ACYLASE FAMILY PROTEIN"/>
    <property type="match status" value="1"/>
</dbReference>
<proteinExistence type="inferred from homology"/>
<evidence type="ECO:0000256" key="1">
    <source>
        <dbReference type="ARBA" id="ARBA00006586"/>
    </source>
</evidence>
<dbReference type="CDD" id="cd03747">
    <property type="entry name" value="Ntn_PGA_like"/>
    <property type="match status" value="1"/>
</dbReference>
<dbReference type="PANTHER" id="PTHR34218">
    <property type="entry name" value="PEPTIDASE S45 PENICILLIN AMIDASE"/>
    <property type="match status" value="1"/>
</dbReference>
<evidence type="ECO:0000256" key="3">
    <source>
        <dbReference type="ARBA" id="ARBA00023145"/>
    </source>
</evidence>
<dbReference type="InterPro" id="IPR043147">
    <property type="entry name" value="Penicillin_amidase_A-knob"/>
</dbReference>
<evidence type="ECO:0008006" key="6">
    <source>
        <dbReference type="Google" id="ProtNLM"/>
    </source>
</evidence>
<dbReference type="Gene3D" id="3.60.20.10">
    <property type="entry name" value="Glutamine Phosphoribosylpyrophosphate, subunit 1, domain 1"/>
    <property type="match status" value="1"/>
</dbReference>
<dbReference type="Gene3D" id="1.10.1400.10">
    <property type="match status" value="1"/>
</dbReference>
<sequence length="640" mass="72365">MLRKFIYGLCLVALLVIVGGYGYLHTKLPQRSGEIVLPGLKHKVQVLFDEWAVPHIEAQNEQDAFLALGYLHAQDRLFQLELMIRVAQGRLSEILGEDMLDADRYFRTLGISRFAETYAKDYFHKNPQNVKDALKAYLSGLNAFVSGGPAPIEFTLLGIPKREYTIKDLICTGVYMSYTFTNAVRQDPLLSYIHNTFGAGYLKDLAVYWPKDDTKIDVSSKSSGSELELAELSFEIANLLSQVPTFFGSNAWAVSGSRTKSGKVILANDPHIGYAAPSTWYEAHLKTPDWELYGHHIAGIPFALIGHNRRMAWGVTMLQNDDLDFYLERTNPDNPDQVWFRDDWEDLRIIEEAIPVRDREDYPLRIRISRHGPVINDVLEPVKESVKQPVALSWQMLSDFENSTEQVFYELGHSKTLADTHAAVSKLHAPGLNISYGDAEGNIAWWAAARLLIRPSHVNSFIFLDGASGKDEFTGYRDFSGNPQSVNPDSGIVFNANNQPGDMGTGLEPGYYAPETRARRLSQLLKQEKYDWTTSDMQQIQLDTKHPGIPRFRKYFLEVLNESSRRDKLFQSAAETFINWDGNHAKDAVGPTIYHRLFYHLSISIFADEIGEKGTMVLLSTSLADKSIPRILSSPESPWW</sequence>
<keyword evidence="4" id="KW-0812">Transmembrane</keyword>
<evidence type="ECO:0000313" key="5">
    <source>
        <dbReference type="EMBL" id="SVA69287.1"/>
    </source>
</evidence>
<dbReference type="InterPro" id="IPR043146">
    <property type="entry name" value="Penicillin_amidase_N_B-knob"/>
</dbReference>
<dbReference type="InterPro" id="IPR014395">
    <property type="entry name" value="Pen/GL7ACA/AHL_acylase"/>
</dbReference>
<dbReference type="InterPro" id="IPR002692">
    <property type="entry name" value="S45"/>
</dbReference>
<keyword evidence="4" id="KW-1133">Transmembrane helix</keyword>
<organism evidence="5">
    <name type="scientific">marine metagenome</name>
    <dbReference type="NCBI Taxonomy" id="408172"/>
    <lineage>
        <taxon>unclassified sequences</taxon>
        <taxon>metagenomes</taxon>
        <taxon>ecological metagenomes</taxon>
    </lineage>
</organism>
<dbReference type="GO" id="GO:0017000">
    <property type="term" value="P:antibiotic biosynthetic process"/>
    <property type="evidence" value="ECO:0007669"/>
    <property type="project" value="InterPro"/>
</dbReference>
<dbReference type="Pfam" id="PF01804">
    <property type="entry name" value="Penicil_amidase"/>
    <property type="match status" value="1"/>
</dbReference>
<protein>
    <recommendedName>
        <fullName evidence="6">Penicillin acylase family protein</fullName>
    </recommendedName>
</protein>
<evidence type="ECO:0000256" key="2">
    <source>
        <dbReference type="ARBA" id="ARBA00022801"/>
    </source>
</evidence>
<feature type="transmembrane region" description="Helical" evidence="4">
    <location>
        <begin position="5"/>
        <end position="24"/>
    </location>
</feature>
<dbReference type="SUPFAM" id="SSF56235">
    <property type="entry name" value="N-terminal nucleophile aminohydrolases (Ntn hydrolases)"/>
    <property type="match status" value="1"/>
</dbReference>
<keyword evidence="2" id="KW-0378">Hydrolase</keyword>
<gene>
    <name evidence="5" type="ORF">METZ01_LOCUS122141</name>
</gene>
<reference evidence="5" key="1">
    <citation type="submission" date="2018-05" db="EMBL/GenBank/DDBJ databases">
        <authorList>
            <person name="Lanie J.A."/>
            <person name="Ng W.-L."/>
            <person name="Kazmierczak K.M."/>
            <person name="Andrzejewski T.M."/>
            <person name="Davidsen T.M."/>
            <person name="Wayne K.J."/>
            <person name="Tettelin H."/>
            <person name="Glass J.I."/>
            <person name="Rusch D."/>
            <person name="Podicherti R."/>
            <person name="Tsui H.-C.T."/>
            <person name="Winkler M.E."/>
        </authorList>
    </citation>
    <scope>NUCLEOTIDE SEQUENCE</scope>
</reference>
<feature type="non-terminal residue" evidence="5">
    <location>
        <position position="640"/>
    </location>
</feature>
<keyword evidence="4" id="KW-0472">Membrane</keyword>
<dbReference type="EMBL" id="UINC01016685">
    <property type="protein sequence ID" value="SVA69287.1"/>
    <property type="molecule type" value="Genomic_DNA"/>
</dbReference>
<dbReference type="PIRSF" id="PIRSF001227">
    <property type="entry name" value="Pen_acylase"/>
    <property type="match status" value="1"/>
</dbReference>
<comment type="similarity">
    <text evidence="1">Belongs to the peptidase S45 family.</text>
</comment>
<evidence type="ECO:0000256" key="4">
    <source>
        <dbReference type="SAM" id="Phobius"/>
    </source>
</evidence>
<dbReference type="Gene3D" id="2.30.120.10">
    <property type="match status" value="1"/>
</dbReference>
<name>A0A381XYQ3_9ZZZZ</name>
<dbReference type="InterPro" id="IPR029055">
    <property type="entry name" value="Ntn_hydrolases_N"/>
</dbReference>
<dbReference type="InterPro" id="IPR023343">
    <property type="entry name" value="Penicillin_amidase_dom1"/>
</dbReference>